<dbReference type="Pfam" id="PF12652">
    <property type="entry name" value="CotJB"/>
    <property type="match status" value="1"/>
</dbReference>
<evidence type="ECO:0000259" key="1">
    <source>
        <dbReference type="Pfam" id="PF12652"/>
    </source>
</evidence>
<protein>
    <submittedName>
        <fullName evidence="2">Spore coat protein CotJB</fullName>
    </submittedName>
</protein>
<comment type="caution">
    <text evidence="2">The sequence shown here is derived from an EMBL/GenBank/DDBJ whole genome shotgun (WGS) entry which is preliminary data.</text>
</comment>
<dbReference type="AlphaFoldDB" id="A0A1Y4QK75"/>
<evidence type="ECO:0000313" key="2">
    <source>
        <dbReference type="EMBL" id="OUQ05520.1"/>
    </source>
</evidence>
<dbReference type="Proteomes" id="UP000196258">
    <property type="component" value="Unassembled WGS sequence"/>
</dbReference>
<gene>
    <name evidence="2" type="ORF">B5E91_05750</name>
</gene>
<evidence type="ECO:0000313" key="3">
    <source>
        <dbReference type="Proteomes" id="UP000196258"/>
    </source>
</evidence>
<reference evidence="3" key="1">
    <citation type="submission" date="2017-04" db="EMBL/GenBank/DDBJ databases">
        <title>Function of individual gut microbiota members based on whole genome sequencing of pure cultures obtained from chicken caecum.</title>
        <authorList>
            <person name="Medvecky M."/>
            <person name="Cejkova D."/>
            <person name="Polansky O."/>
            <person name="Karasova D."/>
            <person name="Kubasova T."/>
            <person name="Cizek A."/>
            <person name="Rychlik I."/>
        </authorList>
    </citation>
    <scope>NUCLEOTIDE SEQUENCE [LARGE SCALE GENOMIC DNA]</scope>
    <source>
        <strain evidence="3">An149</strain>
    </source>
</reference>
<name>A0A1Y4QK75_9FIRM</name>
<dbReference type="InterPro" id="IPR024207">
    <property type="entry name" value="CotJB_dom"/>
</dbReference>
<keyword evidence="2" id="KW-0167">Capsid protein</keyword>
<proteinExistence type="predicted"/>
<dbReference type="RefSeq" id="WP_087255961.1">
    <property type="nucleotide sequence ID" value="NZ_NFLB01000005.1"/>
</dbReference>
<keyword evidence="2" id="KW-0946">Virion</keyword>
<organism evidence="2 3">
    <name type="scientific">Thomasclavelia spiroformis</name>
    <dbReference type="NCBI Taxonomy" id="29348"/>
    <lineage>
        <taxon>Bacteria</taxon>
        <taxon>Bacillati</taxon>
        <taxon>Bacillota</taxon>
        <taxon>Erysipelotrichia</taxon>
        <taxon>Erysipelotrichales</taxon>
        <taxon>Coprobacillaceae</taxon>
        <taxon>Thomasclavelia</taxon>
    </lineage>
</organism>
<accession>A0A1Y4QK75</accession>
<dbReference type="EMBL" id="NFLB01000005">
    <property type="protein sequence ID" value="OUQ05520.1"/>
    <property type="molecule type" value="Genomic_DNA"/>
</dbReference>
<sequence>MMNDLLMNVMMLDFAVQDAALFIDTHPNDEEAMHYFHEASTRLNEAKREYRRQGNSLNNREVNAYRNGYICAPWPWVGDESCGCMKNDCNIQ</sequence>
<feature type="domain" description="Protein CotJB" evidence="1">
    <location>
        <begin position="4"/>
        <end position="76"/>
    </location>
</feature>